<feature type="compositionally biased region" description="Acidic residues" evidence="1">
    <location>
        <begin position="190"/>
        <end position="235"/>
    </location>
</feature>
<reference evidence="2" key="1">
    <citation type="submission" date="2020-11" db="EMBL/GenBank/DDBJ databases">
        <authorList>
            <consortium name="DOE Joint Genome Institute"/>
            <person name="Ahrendt S."/>
            <person name="Riley R."/>
            <person name="Andreopoulos W."/>
            <person name="Labutti K."/>
            <person name="Pangilinan J."/>
            <person name="Ruiz-Duenas F.J."/>
            <person name="Barrasa J.M."/>
            <person name="Sanchez-Garcia M."/>
            <person name="Camarero S."/>
            <person name="Miyauchi S."/>
            <person name="Serrano A."/>
            <person name="Linde D."/>
            <person name="Babiker R."/>
            <person name="Drula E."/>
            <person name="Ayuso-Fernandez I."/>
            <person name="Pacheco R."/>
            <person name="Padilla G."/>
            <person name="Ferreira P."/>
            <person name="Barriuso J."/>
            <person name="Kellner H."/>
            <person name="Castanera R."/>
            <person name="Alfaro M."/>
            <person name="Ramirez L."/>
            <person name="Pisabarro A.G."/>
            <person name="Kuo A."/>
            <person name="Tritt A."/>
            <person name="Lipzen A."/>
            <person name="He G."/>
            <person name="Yan M."/>
            <person name="Ng V."/>
            <person name="Cullen D."/>
            <person name="Martin F."/>
            <person name="Rosso M.-N."/>
            <person name="Henrissat B."/>
            <person name="Hibbett D."/>
            <person name="Martinez A.T."/>
            <person name="Grigoriev I.V."/>
        </authorList>
    </citation>
    <scope>NUCLEOTIDE SEQUENCE</scope>
    <source>
        <strain evidence="2">CIRM-BRFM 674</strain>
    </source>
</reference>
<gene>
    <name evidence="2" type="ORF">BDN70DRAFT_920900</name>
</gene>
<dbReference type="EMBL" id="MU155203">
    <property type="protein sequence ID" value="KAF9479929.1"/>
    <property type="molecule type" value="Genomic_DNA"/>
</dbReference>
<dbReference type="AlphaFoldDB" id="A0A9P5Z2H6"/>
<dbReference type="Proteomes" id="UP000807469">
    <property type="component" value="Unassembled WGS sequence"/>
</dbReference>
<feature type="compositionally biased region" description="Low complexity" evidence="1">
    <location>
        <begin position="175"/>
        <end position="186"/>
    </location>
</feature>
<evidence type="ECO:0000256" key="1">
    <source>
        <dbReference type="SAM" id="MobiDB-lite"/>
    </source>
</evidence>
<evidence type="ECO:0000313" key="2">
    <source>
        <dbReference type="EMBL" id="KAF9479929.1"/>
    </source>
</evidence>
<proteinExistence type="predicted"/>
<name>A0A9P5Z2H6_9AGAR</name>
<sequence>MKLKETFYFNKDDYRSTIAKKDFSHTDLAKEIYRKRAKKLSAKVRAGVSLAAATVTGGASLLSSAHSARNISVENQKLKLLEEEWRRRGQPELPKSKLKDKIIPITIAAGTSLFTVGIDIALSGASPDQFYQVMPNMDPAVNEYIISHAYYPVVESALGSTGGYVTGKVVTVGRGKEYGSGSSKNKGYSDDEEDDEKYGSSEDDDYYNSDEKDYSDEDEDEEEEDEEEEESDDSESDHGYRSGRRY</sequence>
<keyword evidence="3" id="KW-1185">Reference proteome</keyword>
<dbReference type="OrthoDB" id="3049306at2759"/>
<feature type="region of interest" description="Disordered" evidence="1">
    <location>
        <begin position="175"/>
        <end position="246"/>
    </location>
</feature>
<comment type="caution">
    <text evidence="2">The sequence shown here is derived from an EMBL/GenBank/DDBJ whole genome shotgun (WGS) entry which is preliminary data.</text>
</comment>
<accession>A0A9P5Z2H6</accession>
<evidence type="ECO:0000313" key="3">
    <source>
        <dbReference type="Proteomes" id="UP000807469"/>
    </source>
</evidence>
<organism evidence="2 3">
    <name type="scientific">Pholiota conissans</name>
    <dbReference type="NCBI Taxonomy" id="109636"/>
    <lineage>
        <taxon>Eukaryota</taxon>
        <taxon>Fungi</taxon>
        <taxon>Dikarya</taxon>
        <taxon>Basidiomycota</taxon>
        <taxon>Agaricomycotina</taxon>
        <taxon>Agaricomycetes</taxon>
        <taxon>Agaricomycetidae</taxon>
        <taxon>Agaricales</taxon>
        <taxon>Agaricineae</taxon>
        <taxon>Strophariaceae</taxon>
        <taxon>Pholiota</taxon>
    </lineage>
</organism>
<protein>
    <submittedName>
        <fullName evidence="2">Uncharacterized protein</fullName>
    </submittedName>
</protein>